<reference evidence="3" key="1">
    <citation type="submission" date="2021-02" db="EMBL/GenBank/DDBJ databases">
        <authorList>
            <person name="Nowell W R."/>
        </authorList>
    </citation>
    <scope>NUCLEOTIDE SEQUENCE</scope>
</reference>
<keyword evidence="2" id="KW-0812">Transmembrane</keyword>
<evidence type="ECO:0000256" key="1">
    <source>
        <dbReference type="SAM" id="MobiDB-lite"/>
    </source>
</evidence>
<feature type="transmembrane region" description="Helical" evidence="2">
    <location>
        <begin position="98"/>
        <end position="122"/>
    </location>
</feature>
<feature type="transmembrane region" description="Helical" evidence="2">
    <location>
        <begin position="129"/>
        <end position="148"/>
    </location>
</feature>
<comment type="caution">
    <text evidence="3">The sequence shown here is derived from an EMBL/GenBank/DDBJ whole genome shotgun (WGS) entry which is preliminary data.</text>
</comment>
<name>A0A818EV87_9BILA</name>
<gene>
    <name evidence="3" type="ORF">GRG538_LOCUS15229</name>
</gene>
<dbReference type="EMBL" id="CAJNYT010002341">
    <property type="protein sequence ID" value="CAF3465113.1"/>
    <property type="molecule type" value="Genomic_DNA"/>
</dbReference>
<dbReference type="Proteomes" id="UP000663872">
    <property type="component" value="Unassembled WGS sequence"/>
</dbReference>
<protein>
    <recommendedName>
        <fullName evidence="5">Transmembrane protein</fullName>
    </recommendedName>
</protein>
<keyword evidence="2" id="KW-1133">Transmembrane helix</keyword>
<sequence length="279" mass="30318">MAPRKSEKPIQTAPKRSSDSHFNQMSRLNSWNGNSVYPSNSQPNTSVIGQPRFKSLDSSQLVRSNTGRNNEMNKTTTTTTNSEFNCNTVLGKVTSSKMVLFLVGFILCGIPLAVFVTLCVCLNMGPNAFFNLLLSNLCLIALASYVFFSVTLPMECYSYTTLTESYRNYLTFSGCCSTPYDSVSYIPSGWYRISGAAGTQLLTTPVSSIDICGAPYGGYFNGTLPTTAGASVTGTFCFYTGSPCSFSVAPITAINCNGYYVFYLISLSVGLKYRYCSTS</sequence>
<proteinExistence type="predicted"/>
<evidence type="ECO:0000256" key="2">
    <source>
        <dbReference type="SAM" id="Phobius"/>
    </source>
</evidence>
<dbReference type="AlphaFoldDB" id="A0A818EV87"/>
<evidence type="ECO:0000313" key="3">
    <source>
        <dbReference type="EMBL" id="CAF3465113.1"/>
    </source>
</evidence>
<evidence type="ECO:0000313" key="4">
    <source>
        <dbReference type="Proteomes" id="UP000663872"/>
    </source>
</evidence>
<keyword evidence="2" id="KW-0472">Membrane</keyword>
<organism evidence="3 4">
    <name type="scientific">Rotaria socialis</name>
    <dbReference type="NCBI Taxonomy" id="392032"/>
    <lineage>
        <taxon>Eukaryota</taxon>
        <taxon>Metazoa</taxon>
        <taxon>Spiralia</taxon>
        <taxon>Gnathifera</taxon>
        <taxon>Rotifera</taxon>
        <taxon>Eurotatoria</taxon>
        <taxon>Bdelloidea</taxon>
        <taxon>Philodinida</taxon>
        <taxon>Philodinidae</taxon>
        <taxon>Rotaria</taxon>
    </lineage>
</organism>
<evidence type="ECO:0008006" key="5">
    <source>
        <dbReference type="Google" id="ProtNLM"/>
    </source>
</evidence>
<feature type="region of interest" description="Disordered" evidence="1">
    <location>
        <begin position="1"/>
        <end position="27"/>
    </location>
</feature>
<accession>A0A818EV87</accession>